<keyword evidence="2" id="KW-1185">Reference proteome</keyword>
<protein>
    <submittedName>
        <fullName evidence="1">Uncharacterized protein</fullName>
    </submittedName>
</protein>
<reference evidence="1" key="1">
    <citation type="journal article" date="2020" name="Cell">
        <title>Large-Scale Comparative Analyses of Tick Genomes Elucidate Their Genetic Diversity and Vector Capacities.</title>
        <authorList>
            <consortium name="Tick Genome and Microbiome Consortium (TIGMIC)"/>
            <person name="Jia N."/>
            <person name="Wang J."/>
            <person name="Shi W."/>
            <person name="Du L."/>
            <person name="Sun Y."/>
            <person name="Zhan W."/>
            <person name="Jiang J.F."/>
            <person name="Wang Q."/>
            <person name="Zhang B."/>
            <person name="Ji P."/>
            <person name="Bell-Sakyi L."/>
            <person name="Cui X.M."/>
            <person name="Yuan T.T."/>
            <person name="Jiang B.G."/>
            <person name="Yang W.F."/>
            <person name="Lam T.T."/>
            <person name="Chang Q.C."/>
            <person name="Ding S.J."/>
            <person name="Wang X.J."/>
            <person name="Zhu J.G."/>
            <person name="Ruan X.D."/>
            <person name="Zhao L."/>
            <person name="Wei J.T."/>
            <person name="Ye R.Z."/>
            <person name="Que T.C."/>
            <person name="Du C.H."/>
            <person name="Zhou Y.H."/>
            <person name="Cheng J.X."/>
            <person name="Dai P.F."/>
            <person name="Guo W.B."/>
            <person name="Han X.H."/>
            <person name="Huang E.J."/>
            <person name="Li L.F."/>
            <person name="Wei W."/>
            <person name="Gao Y.C."/>
            <person name="Liu J.Z."/>
            <person name="Shao H.Z."/>
            <person name="Wang X."/>
            <person name="Wang C.C."/>
            <person name="Yang T.C."/>
            <person name="Huo Q.B."/>
            <person name="Li W."/>
            <person name="Chen H.Y."/>
            <person name="Chen S.E."/>
            <person name="Zhou L.G."/>
            <person name="Ni X.B."/>
            <person name="Tian J.H."/>
            <person name="Sheng Y."/>
            <person name="Liu T."/>
            <person name="Pan Y.S."/>
            <person name="Xia L.Y."/>
            <person name="Li J."/>
            <person name="Zhao F."/>
            <person name="Cao W.C."/>
        </authorList>
    </citation>
    <scope>NUCLEOTIDE SEQUENCE</scope>
    <source>
        <strain evidence="1">Rmic-2018</strain>
    </source>
</reference>
<proteinExistence type="predicted"/>
<organism evidence="1 2">
    <name type="scientific">Rhipicephalus microplus</name>
    <name type="common">Cattle tick</name>
    <name type="synonym">Boophilus microplus</name>
    <dbReference type="NCBI Taxonomy" id="6941"/>
    <lineage>
        <taxon>Eukaryota</taxon>
        <taxon>Metazoa</taxon>
        <taxon>Ecdysozoa</taxon>
        <taxon>Arthropoda</taxon>
        <taxon>Chelicerata</taxon>
        <taxon>Arachnida</taxon>
        <taxon>Acari</taxon>
        <taxon>Parasitiformes</taxon>
        <taxon>Ixodida</taxon>
        <taxon>Ixodoidea</taxon>
        <taxon>Ixodidae</taxon>
        <taxon>Rhipicephalinae</taxon>
        <taxon>Rhipicephalus</taxon>
        <taxon>Boophilus</taxon>
    </lineage>
</organism>
<comment type="caution">
    <text evidence="1">The sequence shown here is derived from an EMBL/GenBank/DDBJ whole genome shotgun (WGS) entry which is preliminary data.</text>
</comment>
<evidence type="ECO:0000313" key="1">
    <source>
        <dbReference type="EMBL" id="KAH7964443.1"/>
    </source>
</evidence>
<dbReference type="AlphaFoldDB" id="A0A9J6D0X0"/>
<accession>A0A9J6D0X0</accession>
<name>A0A9J6D0X0_RHIMP</name>
<sequence length="142" mass="15740">MLSSASMNAAIPPPPFLQCPGVPPILWRQWRPVLQVYINAAARNATPEHKKALILNALGVENQPRNPKTEEPQCRHVLFKMATEPAERVKMLGQMAAVLCKLRCKMAPAVLLLRAPTRPPLLRTPPAQLYRQLARVPVTAAD</sequence>
<evidence type="ECO:0000313" key="2">
    <source>
        <dbReference type="Proteomes" id="UP000821866"/>
    </source>
</evidence>
<reference evidence="1" key="2">
    <citation type="submission" date="2021-09" db="EMBL/GenBank/DDBJ databases">
        <authorList>
            <person name="Jia N."/>
            <person name="Wang J."/>
            <person name="Shi W."/>
            <person name="Du L."/>
            <person name="Sun Y."/>
            <person name="Zhan W."/>
            <person name="Jiang J."/>
            <person name="Wang Q."/>
            <person name="Zhang B."/>
            <person name="Ji P."/>
            <person name="Sakyi L.B."/>
            <person name="Cui X."/>
            <person name="Yuan T."/>
            <person name="Jiang B."/>
            <person name="Yang W."/>
            <person name="Lam T.T.-Y."/>
            <person name="Chang Q."/>
            <person name="Ding S."/>
            <person name="Wang X."/>
            <person name="Zhu J."/>
            <person name="Ruan X."/>
            <person name="Zhao L."/>
            <person name="Wei J."/>
            <person name="Que T."/>
            <person name="Du C."/>
            <person name="Cheng J."/>
            <person name="Dai P."/>
            <person name="Han X."/>
            <person name="Huang E."/>
            <person name="Gao Y."/>
            <person name="Liu J."/>
            <person name="Shao H."/>
            <person name="Ye R."/>
            <person name="Li L."/>
            <person name="Wei W."/>
            <person name="Wang X."/>
            <person name="Wang C."/>
            <person name="Huo Q."/>
            <person name="Li W."/>
            <person name="Guo W."/>
            <person name="Chen H."/>
            <person name="Chen S."/>
            <person name="Zhou L."/>
            <person name="Zhou L."/>
            <person name="Ni X."/>
            <person name="Tian J."/>
            <person name="Zhou Y."/>
            <person name="Sheng Y."/>
            <person name="Liu T."/>
            <person name="Pan Y."/>
            <person name="Xia L."/>
            <person name="Li J."/>
            <person name="Zhao F."/>
            <person name="Cao W."/>
        </authorList>
    </citation>
    <scope>NUCLEOTIDE SEQUENCE</scope>
    <source>
        <strain evidence="1">Rmic-2018</strain>
        <tissue evidence="1">Larvae</tissue>
    </source>
</reference>
<dbReference type="EMBL" id="JABSTU010003941">
    <property type="protein sequence ID" value="KAH7964443.1"/>
    <property type="molecule type" value="Genomic_DNA"/>
</dbReference>
<dbReference type="Proteomes" id="UP000821866">
    <property type="component" value="Unassembled WGS sequence"/>
</dbReference>
<gene>
    <name evidence="1" type="ORF">HPB51_027315</name>
</gene>